<dbReference type="EMBL" id="ANHY01000022">
    <property type="protein sequence ID" value="EKV26854.1"/>
    <property type="molecule type" value="Genomic_DNA"/>
</dbReference>
<dbReference type="InterPro" id="IPR003736">
    <property type="entry name" value="PAAI_dom"/>
</dbReference>
<evidence type="ECO:0000256" key="1">
    <source>
        <dbReference type="ARBA" id="ARBA00022801"/>
    </source>
</evidence>
<evidence type="ECO:0000256" key="7">
    <source>
        <dbReference type="ARBA" id="ARBA00048062"/>
    </source>
</evidence>
<dbReference type="EC" id="3.1.2.20" evidence="5"/>
<dbReference type="RefSeq" id="WP_009542473.1">
    <property type="nucleotide sequence ID" value="NZ_ANHY01000022.1"/>
</dbReference>
<organism evidence="9 10">
    <name type="scientific">Caenispirillum salinarum AK4</name>
    <dbReference type="NCBI Taxonomy" id="1238182"/>
    <lineage>
        <taxon>Bacteria</taxon>
        <taxon>Pseudomonadati</taxon>
        <taxon>Pseudomonadota</taxon>
        <taxon>Alphaproteobacteria</taxon>
        <taxon>Rhodospirillales</taxon>
        <taxon>Novispirillaceae</taxon>
        <taxon>Caenispirillum</taxon>
    </lineage>
</organism>
<evidence type="ECO:0000256" key="2">
    <source>
        <dbReference type="ARBA" id="ARBA00035880"/>
    </source>
</evidence>
<dbReference type="PANTHER" id="PTHR43240">
    <property type="entry name" value="1,4-DIHYDROXY-2-NAPHTHOYL-COA THIOESTERASE 1"/>
    <property type="match status" value="1"/>
</dbReference>
<dbReference type="InterPro" id="IPR029069">
    <property type="entry name" value="HotDog_dom_sf"/>
</dbReference>
<dbReference type="eggNOG" id="COG2050">
    <property type="taxonomic scope" value="Bacteria"/>
</dbReference>
<dbReference type="Gene3D" id="3.10.129.10">
    <property type="entry name" value="Hotdog Thioesterase"/>
    <property type="match status" value="1"/>
</dbReference>
<dbReference type="PANTHER" id="PTHR43240:SF20">
    <property type="entry name" value="MEDIUM_LONG-CHAIN ACYL-COA THIOESTERASE YIGI"/>
    <property type="match status" value="1"/>
</dbReference>
<dbReference type="SUPFAM" id="SSF54637">
    <property type="entry name" value="Thioesterase/thiol ester dehydrase-isomerase"/>
    <property type="match status" value="1"/>
</dbReference>
<gene>
    <name evidence="9" type="ORF">C882_2077</name>
</gene>
<dbReference type="OrthoDB" id="9806185at2"/>
<feature type="domain" description="Thioesterase" evidence="8">
    <location>
        <begin position="61"/>
        <end position="130"/>
    </location>
</feature>
<keyword evidence="10" id="KW-1185">Reference proteome</keyword>
<evidence type="ECO:0000313" key="9">
    <source>
        <dbReference type="EMBL" id="EKV26854.1"/>
    </source>
</evidence>
<comment type="caution">
    <text evidence="9">The sequence shown here is derived from an EMBL/GenBank/DDBJ whole genome shotgun (WGS) entry which is preliminary data.</text>
</comment>
<comment type="catalytic activity">
    <reaction evidence="3">
        <text>a long-chain fatty acyl-CoA + H2O = a long-chain fatty acid + CoA + H(+)</text>
        <dbReference type="Rhea" id="RHEA:67680"/>
        <dbReference type="ChEBI" id="CHEBI:15377"/>
        <dbReference type="ChEBI" id="CHEBI:15378"/>
        <dbReference type="ChEBI" id="CHEBI:57287"/>
        <dbReference type="ChEBI" id="CHEBI:57560"/>
        <dbReference type="ChEBI" id="CHEBI:83139"/>
    </reaction>
</comment>
<dbReference type="Pfam" id="PF03061">
    <property type="entry name" value="4HBT"/>
    <property type="match status" value="1"/>
</dbReference>
<comment type="similarity">
    <text evidence="4">Belongs to the YigI thioesterase family.</text>
</comment>
<sequence length="161" mass="17150">MSRITGPDGRFEPQCPEYAARVAASFARQSFMATIGAELGRVEPGFCEIRLPWRADLCQQHGFIHAGVTTTLADNACGYAAYSLMPEDSSVLTVEFKTNFMAPGAGEMLIARGMVEKPGRSLTVTRAEVVGVVDGREKTVALMQATMMSMAGRPDSAAPAG</sequence>
<protein>
    <recommendedName>
        <fullName evidence="6">Medium/long-chain acyl-CoA thioesterase YigI</fullName>
        <ecNumber evidence="5">3.1.2.20</ecNumber>
    </recommendedName>
</protein>
<dbReference type="InterPro" id="IPR006683">
    <property type="entry name" value="Thioestr_dom"/>
</dbReference>
<dbReference type="PATRIC" id="fig|1238182.3.peg.4031"/>
<keyword evidence="1" id="KW-0378">Hydrolase</keyword>
<dbReference type="AlphaFoldDB" id="K9GQ52"/>
<comment type="catalytic activity">
    <reaction evidence="2">
        <text>a fatty acyl-CoA + H2O = a fatty acid + CoA + H(+)</text>
        <dbReference type="Rhea" id="RHEA:16781"/>
        <dbReference type="ChEBI" id="CHEBI:15377"/>
        <dbReference type="ChEBI" id="CHEBI:15378"/>
        <dbReference type="ChEBI" id="CHEBI:28868"/>
        <dbReference type="ChEBI" id="CHEBI:57287"/>
        <dbReference type="ChEBI" id="CHEBI:77636"/>
        <dbReference type="EC" id="3.1.2.20"/>
    </reaction>
</comment>
<dbReference type="STRING" id="1238182.C882_2077"/>
<reference evidence="9 10" key="1">
    <citation type="journal article" date="2013" name="Genome Announc.">
        <title>Draft Genome Sequence of an Alphaproteobacterium, Caenispirillum salinarum AK4(T), Isolated from a Solar Saltern.</title>
        <authorList>
            <person name="Khatri I."/>
            <person name="Singh A."/>
            <person name="Korpole S."/>
            <person name="Pinnaka A.K."/>
            <person name="Subramanian S."/>
        </authorList>
    </citation>
    <scope>NUCLEOTIDE SEQUENCE [LARGE SCALE GENOMIC DNA]</scope>
    <source>
        <strain evidence="9 10">AK4</strain>
    </source>
</reference>
<evidence type="ECO:0000256" key="5">
    <source>
        <dbReference type="ARBA" id="ARBA00038894"/>
    </source>
</evidence>
<accession>K9GQ52</accession>
<dbReference type="CDD" id="cd03443">
    <property type="entry name" value="PaaI_thioesterase"/>
    <property type="match status" value="1"/>
</dbReference>
<name>K9GQ52_9PROT</name>
<dbReference type="Proteomes" id="UP000009881">
    <property type="component" value="Unassembled WGS sequence"/>
</dbReference>
<proteinExistence type="inferred from homology"/>
<dbReference type="GO" id="GO:0047617">
    <property type="term" value="F:fatty acyl-CoA hydrolase activity"/>
    <property type="evidence" value="ECO:0007669"/>
    <property type="project" value="UniProtKB-EC"/>
</dbReference>
<evidence type="ECO:0000256" key="3">
    <source>
        <dbReference type="ARBA" id="ARBA00036002"/>
    </source>
</evidence>
<evidence type="ECO:0000256" key="4">
    <source>
        <dbReference type="ARBA" id="ARBA00038381"/>
    </source>
</evidence>
<comment type="catalytic activity">
    <reaction evidence="7">
        <text>a medium-chain fatty acyl-CoA + H2O = a medium-chain fatty acid + CoA + H(+)</text>
        <dbReference type="Rhea" id="RHEA:68184"/>
        <dbReference type="ChEBI" id="CHEBI:15377"/>
        <dbReference type="ChEBI" id="CHEBI:15378"/>
        <dbReference type="ChEBI" id="CHEBI:57287"/>
        <dbReference type="ChEBI" id="CHEBI:59558"/>
        <dbReference type="ChEBI" id="CHEBI:90546"/>
    </reaction>
</comment>
<evidence type="ECO:0000259" key="8">
    <source>
        <dbReference type="Pfam" id="PF03061"/>
    </source>
</evidence>
<evidence type="ECO:0000313" key="10">
    <source>
        <dbReference type="Proteomes" id="UP000009881"/>
    </source>
</evidence>
<dbReference type="NCBIfam" id="TIGR00369">
    <property type="entry name" value="unchar_dom_1"/>
    <property type="match status" value="1"/>
</dbReference>
<evidence type="ECO:0000256" key="6">
    <source>
        <dbReference type="ARBA" id="ARBA00040062"/>
    </source>
</evidence>